<dbReference type="AlphaFoldDB" id="A0A828ZRY5"/>
<accession>A0A828ZRY5</accession>
<evidence type="ECO:0000313" key="2">
    <source>
        <dbReference type="Proteomes" id="UP000010553"/>
    </source>
</evidence>
<protein>
    <submittedName>
        <fullName evidence="1">Uncharacterized protein</fullName>
    </submittedName>
</protein>
<evidence type="ECO:0000313" key="1">
    <source>
        <dbReference type="EMBL" id="ELB03381.1"/>
    </source>
</evidence>
<reference evidence="1 2" key="1">
    <citation type="submission" date="2012-12" db="EMBL/GenBank/DDBJ databases">
        <title>The Genome Sequence of Enterococcus faecium E1590.</title>
        <authorList>
            <consortium name="The Broad Institute Genome Sequencing Platform"/>
            <consortium name="The Broad Institute Genome Sequencing Center for Infectious Disease"/>
            <person name="Earl A.M."/>
            <person name="Gilmore M.S."/>
            <person name="van Schaik W."/>
            <person name="Lebreton F."/>
            <person name="Willems R.J."/>
            <person name="Walker B."/>
            <person name="Young S.K."/>
            <person name="Zeng Q."/>
            <person name="Gargeya S."/>
            <person name="Fitzgerald M."/>
            <person name="Haas B."/>
            <person name="Abouelleil A."/>
            <person name="Alvarado L."/>
            <person name="Arachchi H.M."/>
            <person name="Berlin A.M."/>
            <person name="Chapman S.B."/>
            <person name="Dewar J."/>
            <person name="Goldberg J."/>
            <person name="Griggs A."/>
            <person name="Gujja S."/>
            <person name="Hansen M."/>
            <person name="Howarth C."/>
            <person name="Imamovic A."/>
            <person name="Larimer J."/>
            <person name="McCowan C."/>
            <person name="Murphy C."/>
            <person name="Neiman D."/>
            <person name="Pearson M."/>
            <person name="Priest M."/>
            <person name="Roberts A."/>
            <person name="Saif S."/>
            <person name="Shea T."/>
            <person name="Sisk P."/>
            <person name="Sykes S."/>
            <person name="Wortman J."/>
            <person name="Nusbaum C."/>
            <person name="Birren B."/>
        </authorList>
    </citation>
    <scope>NUCLEOTIDE SEQUENCE [LARGE SCALE GENOMIC DNA]</scope>
    <source>
        <strain evidence="1 2">E1590</strain>
    </source>
</reference>
<sequence length="106" mass="12959">MSKLFTSIQKMEDFWIQLEQEFFNRVDQAIYKAGINKEKQSDEIHLVKLQVGQLMEKRLSRLNDKFSEKEMDHQAVRREFDRAEMSFRRPVNEFITKWMNNGDLWR</sequence>
<dbReference type="Proteomes" id="UP000010553">
    <property type="component" value="Unassembled WGS sequence"/>
</dbReference>
<name>A0A828ZRY5_ENTFC</name>
<dbReference type="EMBL" id="AHXC01000003">
    <property type="protein sequence ID" value="ELB03381.1"/>
    <property type="molecule type" value="Genomic_DNA"/>
</dbReference>
<organism evidence="1 2">
    <name type="scientific">Enterococcus faecium EnGen0003</name>
    <dbReference type="NCBI Taxonomy" id="1138901"/>
    <lineage>
        <taxon>Bacteria</taxon>
        <taxon>Bacillati</taxon>
        <taxon>Bacillota</taxon>
        <taxon>Bacilli</taxon>
        <taxon>Lactobacillales</taxon>
        <taxon>Enterococcaceae</taxon>
        <taxon>Enterococcus</taxon>
    </lineage>
</organism>
<dbReference type="RefSeq" id="WP_002308933.1">
    <property type="nucleotide sequence ID" value="NZ_KB029685.1"/>
</dbReference>
<proteinExistence type="predicted"/>
<comment type="caution">
    <text evidence="1">The sequence shown here is derived from an EMBL/GenBank/DDBJ whole genome shotgun (WGS) entry which is preliminary data.</text>
</comment>
<gene>
    <name evidence="1" type="ORF">OIE_03342</name>
</gene>